<dbReference type="Proteomes" id="UP001230649">
    <property type="component" value="Unassembled WGS sequence"/>
</dbReference>
<reference evidence="1" key="1">
    <citation type="submission" date="2023-04" db="EMBL/GenBank/DDBJ databases">
        <title>Draft Genome sequencing of Naganishia species isolated from polar environments using Oxford Nanopore Technology.</title>
        <authorList>
            <person name="Leo P."/>
            <person name="Venkateswaran K."/>
        </authorList>
    </citation>
    <scope>NUCLEOTIDE SEQUENCE</scope>
    <source>
        <strain evidence="1">MNA-CCFEE 5262</strain>
    </source>
</reference>
<gene>
    <name evidence="1" type="ORF">QFC20_003785</name>
</gene>
<keyword evidence="2" id="KW-1185">Reference proteome</keyword>
<sequence length="437" mass="49159">MVSDRVRTVQSKLSFAAPVRQGTKSNPVVIDVEDSDEGEQEAIDLESEESEGPDYLEGTTEAESSDEDQQDGMDPAEPERRGIARHVELLYKGELKKKKKVETSVPVVNTLTGLLATARPEQRQNRESVEDEDDADDEDDEITEEDQELASVLSVSGHRLRARPAAGPSASSATSSTAATGKRKQSSTRKQQMEDYTTLLQDAIVIIEKRSIKKAYRKGDSRIVDDLKGYMNLLKMNVREGAHAPMQQASLTAVTRRVEEGLQNPAQQLRGCVGSDVTEEIQVPLIHRARVLRQTARHAIRFWELPRKELLSQRGRKSILKRFPIIELLLERYLADKPSGQIWPGKISEELAAYLETPAGFRRRAIGWKEDLATRRMIEVPPRLKSGEKEILIIFHNETAVHAQEMPRSVWVYQSVYGAPAKVRGQAYDDLGLYHRD</sequence>
<protein>
    <submittedName>
        <fullName evidence="1">Uncharacterized protein</fullName>
    </submittedName>
</protein>
<proteinExistence type="predicted"/>
<organism evidence="1 2">
    <name type="scientific">Naganishia adeliensis</name>
    <dbReference type="NCBI Taxonomy" id="92952"/>
    <lineage>
        <taxon>Eukaryota</taxon>
        <taxon>Fungi</taxon>
        <taxon>Dikarya</taxon>
        <taxon>Basidiomycota</taxon>
        <taxon>Agaricomycotina</taxon>
        <taxon>Tremellomycetes</taxon>
        <taxon>Filobasidiales</taxon>
        <taxon>Filobasidiaceae</taxon>
        <taxon>Naganishia</taxon>
    </lineage>
</organism>
<evidence type="ECO:0000313" key="1">
    <source>
        <dbReference type="EMBL" id="KAJ9107248.1"/>
    </source>
</evidence>
<dbReference type="EMBL" id="JASBWS010000037">
    <property type="protein sequence ID" value="KAJ9107248.1"/>
    <property type="molecule type" value="Genomic_DNA"/>
</dbReference>
<evidence type="ECO:0000313" key="2">
    <source>
        <dbReference type="Proteomes" id="UP001230649"/>
    </source>
</evidence>
<comment type="caution">
    <text evidence="1">The sequence shown here is derived from an EMBL/GenBank/DDBJ whole genome shotgun (WGS) entry which is preliminary data.</text>
</comment>
<name>A0ACC2W6Z6_9TREE</name>
<accession>A0ACC2W6Z6</accession>